<keyword evidence="7 10" id="KW-0472">Membrane</keyword>
<dbReference type="GO" id="GO:0046933">
    <property type="term" value="F:proton-transporting ATP synthase activity, rotational mechanism"/>
    <property type="evidence" value="ECO:0007669"/>
    <property type="project" value="UniProtKB-UniRule"/>
</dbReference>
<reference evidence="12" key="1">
    <citation type="submission" date="2017-08" db="EMBL/GenBank/DDBJ databases">
        <authorList>
            <person name="Alvarez-Ponce D."/>
            <person name="Weitzman C.L."/>
            <person name="Tillett R.L."/>
            <person name="Sandmeier F.C."/>
            <person name="Tracy C.R."/>
        </authorList>
    </citation>
    <scope>NUCLEOTIDE SEQUENCE [LARGE SCALE GENOMIC DNA]</scope>
    <source>
        <strain evidence="12">723</strain>
    </source>
</reference>
<dbReference type="PANTHER" id="PTHR11693:SF22">
    <property type="entry name" value="ATP SYNTHASE SUBUNIT GAMMA, MITOCHONDRIAL"/>
    <property type="match status" value="1"/>
</dbReference>
<dbReference type="Gene3D" id="1.10.287.80">
    <property type="entry name" value="ATP synthase, gamma subunit, helix hairpin domain"/>
    <property type="match status" value="1"/>
</dbReference>
<proteinExistence type="inferred from homology"/>
<dbReference type="OrthoDB" id="9812769at2"/>
<evidence type="ECO:0000313" key="11">
    <source>
        <dbReference type="EMBL" id="PAK21245.1"/>
    </source>
</evidence>
<dbReference type="PANTHER" id="PTHR11693">
    <property type="entry name" value="ATP SYNTHASE GAMMA CHAIN"/>
    <property type="match status" value="1"/>
</dbReference>
<dbReference type="PRINTS" id="PR00126">
    <property type="entry name" value="ATPASEGAMMA"/>
</dbReference>
<dbReference type="GO" id="GO:0045259">
    <property type="term" value="C:proton-transporting ATP synthase complex"/>
    <property type="evidence" value="ECO:0007669"/>
    <property type="project" value="UniProtKB-KW"/>
</dbReference>
<organism evidence="11 12">
    <name type="scientific">Mycoplasmopsis agassizii</name>
    <dbReference type="NCBI Taxonomy" id="33922"/>
    <lineage>
        <taxon>Bacteria</taxon>
        <taxon>Bacillati</taxon>
        <taxon>Mycoplasmatota</taxon>
        <taxon>Mycoplasmoidales</taxon>
        <taxon>Metamycoplasmataceae</taxon>
        <taxon>Mycoplasmopsis</taxon>
    </lineage>
</organism>
<dbReference type="GO" id="GO:0005886">
    <property type="term" value="C:plasma membrane"/>
    <property type="evidence" value="ECO:0007669"/>
    <property type="project" value="UniProtKB-SubCell"/>
</dbReference>
<dbReference type="InterPro" id="IPR035968">
    <property type="entry name" value="ATP_synth_F1_ATPase_gsu"/>
</dbReference>
<dbReference type="RefSeq" id="WP_095334910.1">
    <property type="nucleotide sequence ID" value="NZ_NQNY01000009.1"/>
</dbReference>
<evidence type="ECO:0000256" key="7">
    <source>
        <dbReference type="ARBA" id="ARBA00023136"/>
    </source>
</evidence>
<comment type="subcellular location">
    <subcellularLocation>
        <location evidence="10">Cell membrane</location>
        <topology evidence="10">Peripheral membrane protein</topology>
    </subcellularLocation>
    <subcellularLocation>
        <location evidence="2">Membrane</location>
        <topology evidence="2">Peripheral membrane protein</topology>
    </subcellularLocation>
</comment>
<evidence type="ECO:0000256" key="2">
    <source>
        <dbReference type="ARBA" id="ARBA00004170"/>
    </source>
</evidence>
<evidence type="ECO:0000256" key="1">
    <source>
        <dbReference type="ARBA" id="ARBA00003456"/>
    </source>
</evidence>
<keyword evidence="9 10" id="KW-0066">ATP synthesis</keyword>
<keyword evidence="4 10" id="KW-0813">Transport</keyword>
<dbReference type="Pfam" id="PF00231">
    <property type="entry name" value="ATP-synt"/>
    <property type="match status" value="1"/>
</dbReference>
<dbReference type="CDD" id="cd12151">
    <property type="entry name" value="F1-ATPase_gamma"/>
    <property type="match status" value="1"/>
</dbReference>
<evidence type="ECO:0000256" key="3">
    <source>
        <dbReference type="ARBA" id="ARBA00007681"/>
    </source>
</evidence>
<dbReference type="GO" id="GO:0005524">
    <property type="term" value="F:ATP binding"/>
    <property type="evidence" value="ECO:0007669"/>
    <property type="project" value="UniProtKB-UniRule"/>
</dbReference>
<dbReference type="Proteomes" id="UP000216943">
    <property type="component" value="Unassembled WGS sequence"/>
</dbReference>
<keyword evidence="5 10" id="KW-0375">Hydrogen ion transport</keyword>
<comment type="similarity">
    <text evidence="3 10">Belongs to the ATPase gamma chain family.</text>
</comment>
<evidence type="ECO:0000256" key="6">
    <source>
        <dbReference type="ARBA" id="ARBA00023065"/>
    </source>
</evidence>
<dbReference type="NCBIfam" id="TIGR01146">
    <property type="entry name" value="ATPsyn_F1gamma"/>
    <property type="match status" value="1"/>
</dbReference>
<evidence type="ECO:0000256" key="8">
    <source>
        <dbReference type="ARBA" id="ARBA00023196"/>
    </source>
</evidence>
<evidence type="ECO:0000256" key="5">
    <source>
        <dbReference type="ARBA" id="ARBA00022781"/>
    </source>
</evidence>
<evidence type="ECO:0000313" key="12">
    <source>
        <dbReference type="Proteomes" id="UP000216943"/>
    </source>
</evidence>
<dbReference type="AlphaFoldDB" id="A0A269TKE9"/>
<protein>
    <recommendedName>
        <fullName evidence="10">ATP synthase gamma chain</fullName>
    </recommendedName>
    <alternativeName>
        <fullName evidence="10">ATP synthase F1 sector gamma subunit</fullName>
    </alternativeName>
    <alternativeName>
        <fullName evidence="10">F-ATPase gamma subunit</fullName>
    </alternativeName>
</protein>
<sequence>MANLQKISQRIHLVGNIKKITNAMELISAAKLRKTQKHHLKIKTYADSVEEMFNEVQIRLKDTLAKDFYPVNPKNSTLFIVITSNLGLAGSYNADVFKKLNSQISEFDKLIIFGNKGINYFSGKKYEVVKEYHSVNDLINYEPIQDAISKAIALFLKGEIKQINLVYTKFINAVTNEVTLKTLFPIDFANLGESKKTELAFEPSPLSVFKIALPIYLGSIVFEKIAESKVAEMATRRIAMENSTNNAQELITNLKMDYNKTRQSKITQEIAEIVAGNLT</sequence>
<dbReference type="GO" id="GO:0042777">
    <property type="term" value="P:proton motive force-driven plasma membrane ATP synthesis"/>
    <property type="evidence" value="ECO:0007669"/>
    <property type="project" value="UniProtKB-UniRule"/>
</dbReference>
<comment type="function">
    <text evidence="1 10">Produces ATP from ADP in the presence of a proton gradient across the membrane. The gamma chain is believed to be important in regulating ATPase activity and the flow of protons through the CF(0) complex.</text>
</comment>
<evidence type="ECO:0000256" key="9">
    <source>
        <dbReference type="ARBA" id="ARBA00023310"/>
    </source>
</evidence>
<accession>A0A269TKE9</accession>
<dbReference type="EMBL" id="NQNY01000009">
    <property type="protein sequence ID" value="PAK21245.1"/>
    <property type="molecule type" value="Genomic_DNA"/>
</dbReference>
<evidence type="ECO:0000256" key="4">
    <source>
        <dbReference type="ARBA" id="ARBA00022448"/>
    </source>
</evidence>
<gene>
    <name evidence="10 11" type="primary">atpG</name>
    <name evidence="11" type="ORF">CJJ23_03140</name>
</gene>
<comment type="subunit">
    <text evidence="10">F-type ATPases have 2 components, CF(1) - the catalytic core - and CF(0) - the membrane proton channel. CF(1) has five subunits: alpha(3), beta(3), gamma(1), delta(1), epsilon(1). CF(0) has three main subunits: a, b and c.</text>
</comment>
<comment type="caution">
    <text evidence="11">The sequence shown here is derived from an EMBL/GenBank/DDBJ whole genome shotgun (WGS) entry which is preliminary data.</text>
</comment>
<keyword evidence="6 10" id="KW-0406">Ion transport</keyword>
<name>A0A269TKE9_9BACT</name>
<dbReference type="Gene3D" id="3.40.1380.10">
    <property type="match status" value="1"/>
</dbReference>
<dbReference type="SUPFAM" id="SSF52943">
    <property type="entry name" value="ATP synthase (F1-ATPase), gamma subunit"/>
    <property type="match status" value="1"/>
</dbReference>
<keyword evidence="8 10" id="KW-0139">CF(1)</keyword>
<evidence type="ECO:0000256" key="10">
    <source>
        <dbReference type="HAMAP-Rule" id="MF_00815"/>
    </source>
</evidence>
<keyword evidence="10" id="KW-1003">Cell membrane</keyword>
<dbReference type="HAMAP" id="MF_00815">
    <property type="entry name" value="ATP_synth_gamma_bact"/>
    <property type="match status" value="1"/>
</dbReference>
<dbReference type="InterPro" id="IPR000131">
    <property type="entry name" value="ATP_synth_F1_gsu"/>
</dbReference>